<dbReference type="PANTHER" id="PTHR35524">
    <property type="entry name" value="ALPHA-ACETOLACTATE DECARBOXYLASE"/>
    <property type="match status" value="1"/>
</dbReference>
<evidence type="ECO:0000256" key="2">
    <source>
        <dbReference type="ARBA" id="ARBA00005170"/>
    </source>
</evidence>
<dbReference type="STRING" id="1088868.CIN_19510"/>
<dbReference type="UniPathway" id="UPA00626">
    <property type="reaction ID" value="UER00678"/>
</dbReference>
<proteinExistence type="inferred from homology"/>
<evidence type="ECO:0000313" key="11">
    <source>
        <dbReference type="Proteomes" id="UP000005939"/>
    </source>
</evidence>
<dbReference type="OrthoDB" id="8612680at2"/>
<dbReference type="SUPFAM" id="SSF117856">
    <property type="entry name" value="AF0104/ALDC/Ptd012-like"/>
    <property type="match status" value="1"/>
</dbReference>
<comment type="catalytic activity">
    <reaction evidence="1 9">
        <text>(2S)-2-acetolactate + H(+) = (R)-acetoin + CO2</text>
        <dbReference type="Rhea" id="RHEA:21580"/>
        <dbReference type="ChEBI" id="CHEBI:15378"/>
        <dbReference type="ChEBI" id="CHEBI:15686"/>
        <dbReference type="ChEBI" id="CHEBI:16526"/>
        <dbReference type="ChEBI" id="CHEBI:58476"/>
        <dbReference type="EC" id="4.1.1.5"/>
    </reaction>
</comment>
<evidence type="ECO:0000256" key="8">
    <source>
        <dbReference type="ARBA" id="ARBA00023239"/>
    </source>
</evidence>
<dbReference type="EMBL" id="AGFR01000010">
    <property type="protein sequence ID" value="EHD13214.1"/>
    <property type="molecule type" value="Genomic_DNA"/>
</dbReference>
<dbReference type="Proteomes" id="UP000005939">
    <property type="component" value="Unassembled WGS sequence"/>
</dbReference>
<comment type="caution">
    <text evidence="10">The sequence shown here is derived from an EMBL/GenBank/DDBJ whole genome shotgun (WGS) entry which is preliminary data.</text>
</comment>
<sequence>MTKIVQFSTIGALMAGHLEGEKQFSKVCCGCNFGLGCSADMDGELTIYDGQAYEATAGQSLETLNFAEKVPFIQITAFKPEQRHDVDNIDHTNIEACLTRFIQPKNIFLAVSVEGVFEKITIRRPHRAAEGQVRNVSQIAVAQQVDTHCQIEGRLIGFWTPELFGRVSVPGFHFHFLDQQKKISGHVLEFSMKKAQLSFEEKQTLEVTNPKSKSYKDMNIDVTMLDEMIHKVEK</sequence>
<accession>G6F2V5</accession>
<comment type="similarity">
    <text evidence="3 9">Belongs to the alpha-acetolactate decarboxylase family.</text>
</comment>
<reference evidence="10 11" key="1">
    <citation type="submission" date="2011-10" db="EMBL/GenBank/DDBJ databases">
        <title>Genome Sequence of Commensalibacter intestini A911, isolated from Drosophila gut.</title>
        <authorList>
            <person name="Lee W.-J."/>
            <person name="Kim E.-K."/>
        </authorList>
    </citation>
    <scope>NUCLEOTIDE SEQUENCE [LARGE SCALE GENOMIC DNA]</scope>
    <source>
        <strain evidence="10 11">A911</strain>
    </source>
</reference>
<dbReference type="Gene3D" id="3.30.1330.80">
    <property type="entry name" value="Hypothetical protein, similar to alpha- acetolactate decarboxylase, domain 2"/>
    <property type="match status" value="2"/>
</dbReference>
<dbReference type="PANTHER" id="PTHR35524:SF1">
    <property type="entry name" value="ALPHA-ACETOLACTATE DECARBOXYLASE"/>
    <property type="match status" value="1"/>
</dbReference>
<evidence type="ECO:0000256" key="9">
    <source>
        <dbReference type="PIRNR" id="PIRNR001332"/>
    </source>
</evidence>
<dbReference type="EC" id="4.1.1.5" evidence="4 9"/>
<dbReference type="PATRIC" id="fig|1088868.3.peg.1957"/>
<name>G6F2V5_9PROT</name>
<dbReference type="AlphaFoldDB" id="G6F2V5"/>
<evidence type="ECO:0000256" key="7">
    <source>
        <dbReference type="ARBA" id="ARBA00023061"/>
    </source>
</evidence>
<comment type="pathway">
    <text evidence="2 9">Polyol metabolism; (R,R)-butane-2,3-diol biosynthesis; (R,R)-butane-2,3-diol from pyruvate: step 2/3.</text>
</comment>
<dbReference type="InterPro" id="IPR005128">
    <property type="entry name" value="Acetolactate_a_deCO2ase"/>
</dbReference>
<evidence type="ECO:0000313" key="10">
    <source>
        <dbReference type="EMBL" id="EHD13214.1"/>
    </source>
</evidence>
<dbReference type="GO" id="GO:0045151">
    <property type="term" value="P:acetoin biosynthetic process"/>
    <property type="evidence" value="ECO:0007669"/>
    <property type="project" value="UniProtKB-UniRule"/>
</dbReference>
<protein>
    <recommendedName>
        <fullName evidence="5 9">Alpha-acetolactate decarboxylase</fullName>
        <ecNumber evidence="4 9">4.1.1.5</ecNumber>
    </recommendedName>
</protein>
<dbReference type="CDD" id="cd17299">
    <property type="entry name" value="acetolactate_decarboxylase"/>
    <property type="match status" value="1"/>
</dbReference>
<keyword evidence="8 9" id="KW-0456">Lyase</keyword>
<evidence type="ECO:0000256" key="1">
    <source>
        <dbReference type="ARBA" id="ARBA00001784"/>
    </source>
</evidence>
<keyword evidence="6 9" id="KW-0210">Decarboxylase</keyword>
<evidence type="ECO:0000256" key="5">
    <source>
        <dbReference type="ARBA" id="ARBA00020164"/>
    </source>
</evidence>
<dbReference type="PIRSF" id="PIRSF001332">
    <property type="entry name" value="Acetolac_decarb"/>
    <property type="match status" value="1"/>
</dbReference>
<dbReference type="RefSeq" id="WP_008854941.1">
    <property type="nucleotide sequence ID" value="NZ_AGFR01000010.1"/>
</dbReference>
<gene>
    <name evidence="10" type="ORF">CIN_19510</name>
</gene>
<dbReference type="GO" id="GO:0047605">
    <property type="term" value="F:acetolactate decarboxylase activity"/>
    <property type="evidence" value="ECO:0007669"/>
    <property type="project" value="UniProtKB-UniRule"/>
</dbReference>
<organism evidence="10 11">
    <name type="scientific">Commensalibacter intestini A911</name>
    <dbReference type="NCBI Taxonomy" id="1088868"/>
    <lineage>
        <taxon>Bacteria</taxon>
        <taxon>Pseudomonadati</taxon>
        <taxon>Pseudomonadota</taxon>
        <taxon>Alphaproteobacteria</taxon>
        <taxon>Acetobacterales</taxon>
        <taxon>Acetobacteraceae</taxon>
    </lineage>
</organism>
<keyword evidence="7 9" id="KW-0005">Acetoin biosynthesis</keyword>
<evidence type="ECO:0000256" key="6">
    <source>
        <dbReference type="ARBA" id="ARBA00022793"/>
    </source>
</evidence>
<dbReference type="Pfam" id="PF03306">
    <property type="entry name" value="AAL_decarboxy"/>
    <property type="match status" value="1"/>
</dbReference>
<evidence type="ECO:0000256" key="4">
    <source>
        <dbReference type="ARBA" id="ARBA00013204"/>
    </source>
</evidence>
<dbReference type="eggNOG" id="COG3527">
    <property type="taxonomic scope" value="Bacteria"/>
</dbReference>
<evidence type="ECO:0000256" key="3">
    <source>
        <dbReference type="ARBA" id="ARBA00007106"/>
    </source>
</evidence>